<gene>
    <name evidence="3" type="ORF">FNH21_13540</name>
</gene>
<reference evidence="4" key="1">
    <citation type="submission" date="2019-07" db="EMBL/GenBank/DDBJ databases">
        <title>Arthrobacter KR32 sp. nov., isolated from mountain cheese made of cows milk.</title>
        <authorList>
            <person name="Flegler A."/>
        </authorList>
    </citation>
    <scope>NUCLEOTIDE SEQUENCE [LARGE SCALE GENOMIC DNA]</scope>
    <source>
        <strain evidence="4">KR32</strain>
    </source>
</reference>
<evidence type="ECO:0000313" key="4">
    <source>
        <dbReference type="Proteomes" id="UP000326464"/>
    </source>
</evidence>
<dbReference type="EMBL" id="VJXX01000005">
    <property type="protein sequence ID" value="MPY11725.1"/>
    <property type="molecule type" value="Genomic_DNA"/>
</dbReference>
<evidence type="ECO:0000256" key="2">
    <source>
        <dbReference type="SAM" id="Phobius"/>
    </source>
</evidence>
<evidence type="ECO:0000313" key="3">
    <source>
        <dbReference type="EMBL" id="MPY11725.1"/>
    </source>
</evidence>
<keyword evidence="4" id="KW-1185">Reference proteome</keyword>
<comment type="caution">
    <text evidence="3">The sequence shown here is derived from an EMBL/GenBank/DDBJ whole genome shotgun (WGS) entry which is preliminary data.</text>
</comment>
<dbReference type="Proteomes" id="UP000326464">
    <property type="component" value="Unassembled WGS sequence"/>
</dbReference>
<dbReference type="OrthoDB" id="3723990at2"/>
<evidence type="ECO:0000256" key="1">
    <source>
        <dbReference type="SAM" id="MobiDB-lite"/>
    </source>
</evidence>
<dbReference type="AlphaFoldDB" id="A0A7X1TPK2"/>
<dbReference type="RefSeq" id="WP_152816594.1">
    <property type="nucleotide sequence ID" value="NZ_VJXX01000005.1"/>
</dbReference>
<name>A0A7X1TPK2_9MICC</name>
<proteinExistence type="predicted"/>
<protein>
    <submittedName>
        <fullName evidence="3">Uncharacterized protein</fullName>
    </submittedName>
</protein>
<organism evidence="3 4">
    <name type="scientific">Arthrobacter bussei</name>
    <dbReference type="NCBI Taxonomy" id="2594179"/>
    <lineage>
        <taxon>Bacteria</taxon>
        <taxon>Bacillati</taxon>
        <taxon>Actinomycetota</taxon>
        <taxon>Actinomycetes</taxon>
        <taxon>Micrococcales</taxon>
        <taxon>Micrococcaceae</taxon>
        <taxon>Arthrobacter</taxon>
    </lineage>
</organism>
<feature type="transmembrane region" description="Helical" evidence="2">
    <location>
        <begin position="52"/>
        <end position="77"/>
    </location>
</feature>
<feature type="region of interest" description="Disordered" evidence="1">
    <location>
        <begin position="98"/>
        <end position="121"/>
    </location>
</feature>
<accession>A0A7X1TPK2</accession>
<sequence length="121" mass="13400">MNGFRNNPGGFVANDYDSQLIESVTVRRNRLTNAVLFGANPHQRRWMDSVRLFLFSVALTAVVASVCVGISFVGNLLEEQRERQQQQQNSAIGIGIGIVHQPAGDPRSQASPWFPHRPLGD</sequence>
<keyword evidence="2" id="KW-1133">Transmembrane helix</keyword>
<keyword evidence="2" id="KW-0472">Membrane</keyword>
<keyword evidence="2" id="KW-0812">Transmembrane</keyword>